<dbReference type="Pfam" id="PF00440">
    <property type="entry name" value="TetR_N"/>
    <property type="match status" value="1"/>
</dbReference>
<dbReference type="InterPro" id="IPR041347">
    <property type="entry name" value="MftR_C"/>
</dbReference>
<keyword evidence="3" id="KW-0804">Transcription</keyword>
<dbReference type="Proteomes" id="UP001230426">
    <property type="component" value="Unassembled WGS sequence"/>
</dbReference>
<accession>A0ABT9R702</accession>
<dbReference type="PANTHER" id="PTHR30055:SF234">
    <property type="entry name" value="HTH-TYPE TRANSCRIPTIONAL REGULATOR BETI"/>
    <property type="match status" value="1"/>
</dbReference>
<evidence type="ECO:0000313" key="6">
    <source>
        <dbReference type="EMBL" id="MDP9864175.1"/>
    </source>
</evidence>
<evidence type="ECO:0000256" key="2">
    <source>
        <dbReference type="ARBA" id="ARBA00023125"/>
    </source>
</evidence>
<dbReference type="Gene3D" id="1.10.357.10">
    <property type="entry name" value="Tetracycline Repressor, domain 2"/>
    <property type="match status" value="1"/>
</dbReference>
<dbReference type="EMBL" id="JAUSRB010000002">
    <property type="protein sequence ID" value="MDP9864175.1"/>
    <property type="molecule type" value="Genomic_DNA"/>
</dbReference>
<keyword evidence="2 4" id="KW-0238">DNA-binding</keyword>
<feature type="domain" description="HTH tetR-type" evidence="5">
    <location>
        <begin position="19"/>
        <end position="79"/>
    </location>
</feature>
<proteinExistence type="predicted"/>
<dbReference type="InterPro" id="IPR050109">
    <property type="entry name" value="HTH-type_TetR-like_transc_reg"/>
</dbReference>
<evidence type="ECO:0000256" key="4">
    <source>
        <dbReference type="PROSITE-ProRule" id="PRU00335"/>
    </source>
</evidence>
<reference evidence="6 7" key="1">
    <citation type="submission" date="2023-07" db="EMBL/GenBank/DDBJ databases">
        <title>Sequencing the genomes of 1000 actinobacteria strains.</title>
        <authorList>
            <person name="Klenk H.-P."/>
        </authorList>
    </citation>
    <scope>NUCLEOTIDE SEQUENCE [LARGE SCALE GENOMIC DNA]</scope>
    <source>
        <strain evidence="6 7">DSM 44109</strain>
    </source>
</reference>
<organism evidence="6 7">
    <name type="scientific">Streptosporangium brasiliense</name>
    <dbReference type="NCBI Taxonomy" id="47480"/>
    <lineage>
        <taxon>Bacteria</taxon>
        <taxon>Bacillati</taxon>
        <taxon>Actinomycetota</taxon>
        <taxon>Actinomycetes</taxon>
        <taxon>Streptosporangiales</taxon>
        <taxon>Streptosporangiaceae</taxon>
        <taxon>Streptosporangium</taxon>
    </lineage>
</organism>
<evidence type="ECO:0000259" key="5">
    <source>
        <dbReference type="PROSITE" id="PS50977"/>
    </source>
</evidence>
<sequence>MRTVQIVGAVEERRRRNRARKRRLIGDAAVSLALERGLESLTVEGIAEAADISTRTFFNYFSTKEEALTVGPSSSAEELAALVTARPADEPVVRSMRFLAKEIAESFVPSREQVALWRRNPELLARARRPADQEQIFVTLMRTVADRMEADLPREVYPSVLVVTTFSIIEWAVRASWQDDVGKSLDDLIDEAFDLIERGL</sequence>
<keyword evidence="1" id="KW-0805">Transcription regulation</keyword>
<evidence type="ECO:0000256" key="3">
    <source>
        <dbReference type="ARBA" id="ARBA00023163"/>
    </source>
</evidence>
<dbReference type="InterPro" id="IPR001647">
    <property type="entry name" value="HTH_TetR"/>
</dbReference>
<feature type="DNA-binding region" description="H-T-H motif" evidence="4">
    <location>
        <begin position="42"/>
        <end position="61"/>
    </location>
</feature>
<dbReference type="PROSITE" id="PS01081">
    <property type="entry name" value="HTH_TETR_1"/>
    <property type="match status" value="1"/>
</dbReference>
<dbReference type="Gene3D" id="1.10.10.60">
    <property type="entry name" value="Homeodomain-like"/>
    <property type="match status" value="1"/>
</dbReference>
<name>A0ABT9R702_9ACTN</name>
<dbReference type="InterPro" id="IPR009057">
    <property type="entry name" value="Homeodomain-like_sf"/>
</dbReference>
<evidence type="ECO:0000313" key="7">
    <source>
        <dbReference type="Proteomes" id="UP001230426"/>
    </source>
</evidence>
<dbReference type="PRINTS" id="PR00455">
    <property type="entry name" value="HTHTETR"/>
</dbReference>
<dbReference type="InterPro" id="IPR023772">
    <property type="entry name" value="DNA-bd_HTH_TetR-type_CS"/>
</dbReference>
<dbReference type="Pfam" id="PF17754">
    <property type="entry name" value="TetR_C_14"/>
    <property type="match status" value="1"/>
</dbReference>
<dbReference type="PROSITE" id="PS50977">
    <property type="entry name" value="HTH_TETR_2"/>
    <property type="match status" value="1"/>
</dbReference>
<dbReference type="PANTHER" id="PTHR30055">
    <property type="entry name" value="HTH-TYPE TRANSCRIPTIONAL REGULATOR RUTR"/>
    <property type="match status" value="1"/>
</dbReference>
<keyword evidence="7" id="KW-1185">Reference proteome</keyword>
<evidence type="ECO:0000256" key="1">
    <source>
        <dbReference type="ARBA" id="ARBA00023015"/>
    </source>
</evidence>
<comment type="caution">
    <text evidence="6">The sequence shown here is derived from an EMBL/GenBank/DDBJ whole genome shotgun (WGS) entry which is preliminary data.</text>
</comment>
<dbReference type="SUPFAM" id="SSF46689">
    <property type="entry name" value="Homeodomain-like"/>
    <property type="match status" value="1"/>
</dbReference>
<gene>
    <name evidence="6" type="ORF">J2S55_003441</name>
</gene>
<protein>
    <submittedName>
        <fullName evidence="6">AcrR family transcriptional regulator</fullName>
    </submittedName>
</protein>